<keyword evidence="1" id="KW-0472">Membrane</keyword>
<gene>
    <name evidence="3" type="ORF">LWI28_025761</name>
</gene>
<proteinExistence type="predicted"/>
<dbReference type="Proteomes" id="UP001064489">
    <property type="component" value="Chromosome 1"/>
</dbReference>
<keyword evidence="4" id="KW-1185">Reference proteome</keyword>
<evidence type="ECO:0000313" key="4">
    <source>
        <dbReference type="Proteomes" id="UP001064489"/>
    </source>
</evidence>
<name>A0AAD5JNV4_ACENE</name>
<protein>
    <recommendedName>
        <fullName evidence="2">PGG domain-containing protein</fullName>
    </recommendedName>
</protein>
<reference evidence="3" key="1">
    <citation type="journal article" date="2022" name="Plant J.">
        <title>Strategies of tolerance reflected in two North American maple genomes.</title>
        <authorList>
            <person name="McEvoy S.L."/>
            <person name="Sezen U.U."/>
            <person name="Trouern-Trend A."/>
            <person name="McMahon S.M."/>
            <person name="Schaberg P.G."/>
            <person name="Yang J."/>
            <person name="Wegrzyn J.L."/>
            <person name="Swenson N.G."/>
        </authorList>
    </citation>
    <scope>NUCLEOTIDE SEQUENCE</scope>
    <source>
        <strain evidence="3">91603</strain>
    </source>
</reference>
<evidence type="ECO:0000259" key="2">
    <source>
        <dbReference type="Pfam" id="PF13962"/>
    </source>
</evidence>
<reference evidence="3" key="2">
    <citation type="submission" date="2023-02" db="EMBL/GenBank/DDBJ databases">
        <authorList>
            <person name="Swenson N.G."/>
            <person name="Wegrzyn J.L."/>
            <person name="Mcevoy S.L."/>
        </authorList>
    </citation>
    <scope>NUCLEOTIDE SEQUENCE</scope>
    <source>
        <strain evidence="3">91603</strain>
        <tissue evidence="3">Leaf</tissue>
    </source>
</reference>
<dbReference type="PANTHER" id="PTHR24177:SF356">
    <property type="entry name" value="ANKYRIN REPEAT PLANT-LIKE PROTEIN"/>
    <property type="match status" value="1"/>
</dbReference>
<evidence type="ECO:0000256" key="1">
    <source>
        <dbReference type="SAM" id="Phobius"/>
    </source>
</evidence>
<feature type="transmembrane region" description="Helical" evidence="1">
    <location>
        <begin position="79"/>
        <end position="100"/>
    </location>
</feature>
<dbReference type="AlphaFoldDB" id="A0AAD5JNV4"/>
<dbReference type="EMBL" id="JAJSOW010000003">
    <property type="protein sequence ID" value="KAI9196651.1"/>
    <property type="molecule type" value="Genomic_DNA"/>
</dbReference>
<evidence type="ECO:0000313" key="3">
    <source>
        <dbReference type="EMBL" id="KAI9196651.1"/>
    </source>
</evidence>
<keyword evidence="1" id="KW-1133">Transmembrane helix</keyword>
<sequence>MLHLAAKYLSRPPVSDLPSPSLEMQQELLLFKEVEMMMQPSLRETKIAEGRTPQELFTIEHAELLECGEKWTKNTSTSCMVVATLIVTVVISTSFTVLGGNNDKTGIPFR</sequence>
<dbReference type="GO" id="GO:0016020">
    <property type="term" value="C:membrane"/>
    <property type="evidence" value="ECO:0007669"/>
    <property type="project" value="TreeGrafter"/>
</dbReference>
<keyword evidence="1" id="KW-0812">Transmembrane</keyword>
<feature type="domain" description="PGG" evidence="2">
    <location>
        <begin position="69"/>
        <end position="106"/>
    </location>
</feature>
<organism evidence="3 4">
    <name type="scientific">Acer negundo</name>
    <name type="common">Box elder</name>
    <dbReference type="NCBI Taxonomy" id="4023"/>
    <lineage>
        <taxon>Eukaryota</taxon>
        <taxon>Viridiplantae</taxon>
        <taxon>Streptophyta</taxon>
        <taxon>Embryophyta</taxon>
        <taxon>Tracheophyta</taxon>
        <taxon>Spermatophyta</taxon>
        <taxon>Magnoliopsida</taxon>
        <taxon>eudicotyledons</taxon>
        <taxon>Gunneridae</taxon>
        <taxon>Pentapetalae</taxon>
        <taxon>rosids</taxon>
        <taxon>malvids</taxon>
        <taxon>Sapindales</taxon>
        <taxon>Sapindaceae</taxon>
        <taxon>Hippocastanoideae</taxon>
        <taxon>Acereae</taxon>
        <taxon>Acer</taxon>
    </lineage>
</organism>
<accession>A0AAD5JNV4</accession>
<dbReference type="PANTHER" id="PTHR24177">
    <property type="entry name" value="CASKIN"/>
    <property type="match status" value="1"/>
</dbReference>
<comment type="caution">
    <text evidence="3">The sequence shown here is derived from an EMBL/GenBank/DDBJ whole genome shotgun (WGS) entry which is preliminary data.</text>
</comment>
<dbReference type="Pfam" id="PF13962">
    <property type="entry name" value="PGG"/>
    <property type="match status" value="1"/>
</dbReference>
<dbReference type="InterPro" id="IPR026961">
    <property type="entry name" value="PGG_dom"/>
</dbReference>